<dbReference type="GO" id="GO:0000725">
    <property type="term" value="P:recombinational repair"/>
    <property type="evidence" value="ECO:0007669"/>
    <property type="project" value="TreeGrafter"/>
</dbReference>
<accession>A0A1G4IXC7</accession>
<keyword evidence="5" id="KW-0413">Isomerase</keyword>
<keyword evidence="2 9" id="KW-0378">Hydrolase</keyword>
<dbReference type="InterPro" id="IPR014017">
    <property type="entry name" value="DNA_helicase_UvrD-like_C"/>
</dbReference>
<dbReference type="Gene3D" id="1.10.486.10">
    <property type="entry name" value="PCRA, domain 4"/>
    <property type="match status" value="1"/>
</dbReference>
<dbReference type="PROSITE" id="PS51217">
    <property type="entry name" value="UVRD_HELICASE_CTER"/>
    <property type="match status" value="1"/>
</dbReference>
<evidence type="ECO:0000256" key="4">
    <source>
        <dbReference type="ARBA" id="ARBA00022840"/>
    </source>
</evidence>
<comment type="catalytic activity">
    <reaction evidence="8">
        <text>ATP + H2O = ADP + phosphate + H(+)</text>
        <dbReference type="Rhea" id="RHEA:13065"/>
        <dbReference type="ChEBI" id="CHEBI:15377"/>
        <dbReference type="ChEBI" id="CHEBI:15378"/>
        <dbReference type="ChEBI" id="CHEBI:30616"/>
        <dbReference type="ChEBI" id="CHEBI:43474"/>
        <dbReference type="ChEBI" id="CHEBI:456216"/>
        <dbReference type="EC" id="5.6.2.4"/>
    </reaction>
</comment>
<evidence type="ECO:0000256" key="6">
    <source>
        <dbReference type="ARBA" id="ARBA00034617"/>
    </source>
</evidence>
<evidence type="ECO:0000313" key="13">
    <source>
        <dbReference type="Proteomes" id="UP000191024"/>
    </source>
</evidence>
<keyword evidence="1 9" id="KW-0547">Nucleotide-binding</keyword>
<gene>
    <name evidence="12" type="ORF">LAMI_0B06700G</name>
</gene>
<organism evidence="12 13">
    <name type="scientific">Lachancea mirantina</name>
    <dbReference type="NCBI Taxonomy" id="1230905"/>
    <lineage>
        <taxon>Eukaryota</taxon>
        <taxon>Fungi</taxon>
        <taxon>Dikarya</taxon>
        <taxon>Ascomycota</taxon>
        <taxon>Saccharomycotina</taxon>
        <taxon>Saccharomycetes</taxon>
        <taxon>Saccharomycetales</taxon>
        <taxon>Saccharomycetaceae</taxon>
        <taxon>Lachancea</taxon>
    </lineage>
</organism>
<evidence type="ECO:0000256" key="9">
    <source>
        <dbReference type="PROSITE-ProRule" id="PRU00560"/>
    </source>
</evidence>
<dbReference type="GO" id="GO:0005524">
    <property type="term" value="F:ATP binding"/>
    <property type="evidence" value="ECO:0007669"/>
    <property type="project" value="UniProtKB-UniRule"/>
</dbReference>
<feature type="domain" description="UvrD-like helicase ATP-binding" evidence="10">
    <location>
        <begin position="5"/>
        <end position="294"/>
    </location>
</feature>
<comment type="catalytic activity">
    <reaction evidence="6">
        <text>Couples ATP hydrolysis with the unwinding of duplex DNA by translocating in the 3'-5' direction.</text>
        <dbReference type="EC" id="5.6.2.4"/>
    </reaction>
</comment>
<dbReference type="EC" id="5.6.2.4" evidence="7"/>
<dbReference type="GO" id="GO:0005634">
    <property type="term" value="C:nucleus"/>
    <property type="evidence" value="ECO:0007669"/>
    <property type="project" value="TreeGrafter"/>
</dbReference>
<evidence type="ECO:0000313" key="12">
    <source>
        <dbReference type="EMBL" id="SCU81541.1"/>
    </source>
</evidence>
<dbReference type="EMBL" id="LT598464">
    <property type="protein sequence ID" value="SCU81541.1"/>
    <property type="molecule type" value="Genomic_DNA"/>
</dbReference>
<evidence type="ECO:0000256" key="2">
    <source>
        <dbReference type="ARBA" id="ARBA00022801"/>
    </source>
</evidence>
<evidence type="ECO:0000256" key="3">
    <source>
        <dbReference type="ARBA" id="ARBA00022806"/>
    </source>
</evidence>
<sequence>MFELSSSQCAVIQHPYSPGSTLKVVAGPGSGKTHTLLLQIRQLIAKGSVQPDEILVLSLTNKAVDNIIDKLLDAFQNDPHDTKNEVQINEVVSKIAVFTIHGLASRIVTENEGIVNIIEEDGWRGLLKLIPPDLHLGQCQLGGKNSILRPRELERIVRDYQTRRTAINKTSFMESLMAILRDSKVVTNDDLILSATNYLHVKSEQDPVSNEGITNDVLSKYKVVIIDEFQDLYPSLTPLIQKVAQNKELILFGDPNQSIYGFLGNNKLVMKSLESARPSSSFETLSLPDSYRCTPEIKSLAETMTGTRTLANPKSTSFMHSKPPCGIAPFFVNISDPVEELEWIVDQIAQLVCCSAKLSDIAILTRTNVQAKSVSEFLRSYGIPFEVLNSQPAWIEDKHIKFLIDLLRFCTLISDETNDQSPLTQHRTDFSSVIVLSSLRGIGSQTVQTLFNQSSRMKCSIWNLISNTPESEWRLTPSQRKKIKCVVKTMQFAAHSTQSATMTPLELVSELIGIAQEIGYSFEDSKQREQKVQLRERIIQMVKVIKLCENSKPEGTSLPKWFLATYFDQGIICHRQDKEAKNKQAGIVKISTIHSSKGLEFPIVFLMGEANSKLPLEKKVIYVGMTRARNLLYINNLRQANQKSVSLISPLEFGEPFWRYYNHDLDRHWKADKNQGLTKYNLLRKTYGLSTLQRTFSTLRSCIRKF</sequence>
<evidence type="ECO:0000256" key="5">
    <source>
        <dbReference type="ARBA" id="ARBA00023235"/>
    </source>
</evidence>
<dbReference type="PANTHER" id="PTHR11070">
    <property type="entry name" value="UVRD / RECB / PCRA DNA HELICASE FAMILY MEMBER"/>
    <property type="match status" value="1"/>
</dbReference>
<dbReference type="Pfam" id="PF13361">
    <property type="entry name" value="UvrD_C"/>
    <property type="match status" value="1"/>
</dbReference>
<dbReference type="AlphaFoldDB" id="A0A1G4IXC7"/>
<proteinExistence type="predicted"/>
<evidence type="ECO:0000256" key="1">
    <source>
        <dbReference type="ARBA" id="ARBA00022741"/>
    </source>
</evidence>
<keyword evidence="4 9" id="KW-0067">ATP-binding</keyword>
<reference evidence="12 13" key="1">
    <citation type="submission" date="2016-03" db="EMBL/GenBank/DDBJ databases">
        <authorList>
            <person name="Devillers H."/>
        </authorList>
    </citation>
    <scope>NUCLEOTIDE SEQUENCE [LARGE SCALE GENOMIC DNA]</scope>
    <source>
        <strain evidence="12">CBS 11717</strain>
    </source>
</reference>
<dbReference type="InterPro" id="IPR027417">
    <property type="entry name" value="P-loop_NTPase"/>
</dbReference>
<dbReference type="Proteomes" id="UP000191024">
    <property type="component" value="Chromosome B"/>
</dbReference>
<protein>
    <recommendedName>
        <fullName evidence="7">DNA 3'-5' helicase</fullName>
        <ecNumber evidence="7">5.6.2.4</ecNumber>
    </recommendedName>
</protein>
<dbReference type="PANTHER" id="PTHR11070:SF46">
    <property type="entry name" value="ATP-DEPENDENT DNA HELICASE HMI1, MITOCHONDRIAL"/>
    <property type="match status" value="1"/>
</dbReference>
<dbReference type="CDD" id="cd17932">
    <property type="entry name" value="DEXQc_UvrD"/>
    <property type="match status" value="1"/>
</dbReference>
<evidence type="ECO:0000259" key="11">
    <source>
        <dbReference type="PROSITE" id="PS51217"/>
    </source>
</evidence>
<evidence type="ECO:0000259" key="10">
    <source>
        <dbReference type="PROSITE" id="PS51198"/>
    </source>
</evidence>
<dbReference type="PROSITE" id="PS51198">
    <property type="entry name" value="UVRD_HELICASE_ATP_BIND"/>
    <property type="match status" value="1"/>
</dbReference>
<dbReference type="Gene3D" id="3.40.50.300">
    <property type="entry name" value="P-loop containing nucleotide triphosphate hydrolases"/>
    <property type="match status" value="2"/>
</dbReference>
<keyword evidence="13" id="KW-1185">Reference proteome</keyword>
<dbReference type="InterPro" id="IPR000212">
    <property type="entry name" value="DNA_helicase_UvrD/REP"/>
</dbReference>
<dbReference type="SUPFAM" id="SSF52540">
    <property type="entry name" value="P-loop containing nucleoside triphosphate hydrolases"/>
    <property type="match status" value="1"/>
</dbReference>
<evidence type="ECO:0000256" key="7">
    <source>
        <dbReference type="ARBA" id="ARBA00034808"/>
    </source>
</evidence>
<dbReference type="GO" id="GO:0003677">
    <property type="term" value="F:DNA binding"/>
    <property type="evidence" value="ECO:0007669"/>
    <property type="project" value="InterPro"/>
</dbReference>
<keyword evidence="3 9" id="KW-0347">Helicase</keyword>
<dbReference type="InterPro" id="IPR014016">
    <property type="entry name" value="UvrD-like_ATP-bd"/>
</dbReference>
<dbReference type="Pfam" id="PF00580">
    <property type="entry name" value="UvrD-helicase"/>
    <property type="match status" value="1"/>
</dbReference>
<dbReference type="STRING" id="1230905.A0A1G4IXC7"/>
<dbReference type="GO" id="GO:0016787">
    <property type="term" value="F:hydrolase activity"/>
    <property type="evidence" value="ECO:0007669"/>
    <property type="project" value="UniProtKB-UniRule"/>
</dbReference>
<dbReference type="GO" id="GO:0043138">
    <property type="term" value="F:3'-5' DNA helicase activity"/>
    <property type="evidence" value="ECO:0007669"/>
    <property type="project" value="UniProtKB-EC"/>
</dbReference>
<name>A0A1G4IXC7_9SACH</name>
<feature type="binding site" evidence="9">
    <location>
        <begin position="26"/>
        <end position="33"/>
    </location>
    <ligand>
        <name>ATP</name>
        <dbReference type="ChEBI" id="CHEBI:30616"/>
    </ligand>
</feature>
<feature type="domain" description="UvrD-like helicase C-terminal" evidence="11">
    <location>
        <begin position="295"/>
        <end position="598"/>
    </location>
</feature>
<dbReference type="OrthoDB" id="1470711at2759"/>
<evidence type="ECO:0000256" key="8">
    <source>
        <dbReference type="ARBA" id="ARBA00048988"/>
    </source>
</evidence>